<dbReference type="RefSeq" id="WP_229975718.1">
    <property type="nucleotide sequence ID" value="NZ_CP087133.1"/>
</dbReference>
<dbReference type="EMBL" id="JAWXVH010000001">
    <property type="protein sequence ID" value="MDX6184665.1"/>
    <property type="molecule type" value="Genomic_DNA"/>
</dbReference>
<organism evidence="2 3">
    <name type="scientific">Flavobacterium flavipigmentatum</name>
    <dbReference type="NCBI Taxonomy" id="2893884"/>
    <lineage>
        <taxon>Bacteria</taxon>
        <taxon>Pseudomonadati</taxon>
        <taxon>Bacteroidota</taxon>
        <taxon>Flavobacteriia</taxon>
        <taxon>Flavobacteriales</taxon>
        <taxon>Flavobacteriaceae</taxon>
        <taxon>Flavobacterium</taxon>
    </lineage>
</organism>
<accession>A0AAJ2VWZ7</accession>
<dbReference type="Proteomes" id="UP001278738">
    <property type="component" value="Unassembled WGS sequence"/>
</dbReference>
<protein>
    <recommendedName>
        <fullName evidence="5">LysM domain-containing protein</fullName>
    </recommendedName>
</protein>
<evidence type="ECO:0000313" key="2">
    <source>
        <dbReference type="EMBL" id="MDX6184665.1"/>
    </source>
</evidence>
<evidence type="ECO:0000313" key="1">
    <source>
        <dbReference type="EMBL" id="MDX6181064.1"/>
    </source>
</evidence>
<name>A0AAJ2VWZ7_9FLAO</name>
<evidence type="ECO:0000313" key="3">
    <source>
        <dbReference type="Proteomes" id="UP001270053"/>
    </source>
</evidence>
<gene>
    <name evidence="1" type="ORF">SGQ18_02775</name>
    <name evidence="2" type="ORF">SGQ44_02780</name>
</gene>
<evidence type="ECO:0000313" key="4">
    <source>
        <dbReference type="Proteomes" id="UP001278738"/>
    </source>
</evidence>
<evidence type="ECO:0008006" key="5">
    <source>
        <dbReference type="Google" id="ProtNLM"/>
    </source>
</evidence>
<keyword evidence="4" id="KW-1185">Reference proteome</keyword>
<proteinExistence type="predicted"/>
<dbReference type="AlphaFoldDB" id="A0AAJ2VWZ7"/>
<sequence>MLYVPEPSYEDYTTYKIKKGDTLINVAQNLGIEPTLLRTYHNKFCPSIKDLIEADFPYHLEYVILPPVQVELTDDEKEKDRKKIHQGDGPFSLSLTNAQINNTYSVLYTIENGDVTTTIKQQINVKWKARSENNFYFFEVDRVGPTYINDTVTNTMVTEIAEKAAAALYPLLVVVDETGKWVYINNFAQIEERWTAAKKEISKYYKGNKVEKYFAIYDKNLENSDTLYISLSKDWFLNAFFNQIHIEYPSSLSIQKEIDFPLMAKSDHLNYTVNQKLDDHFDIDNFLVLNINGKLNDERSKTDFERELNLPVKEYSEQKVAGDYRAKYFLNPLKHMPEAIFISCTLALDTPQKYTVTISNLNDKEEMNTKPKPELFFDVITPKKKWWQF</sequence>
<dbReference type="EMBL" id="JAWXVG010000001">
    <property type="protein sequence ID" value="MDX6181064.1"/>
    <property type="molecule type" value="Genomic_DNA"/>
</dbReference>
<reference evidence="2 4" key="1">
    <citation type="submission" date="2023-11" db="EMBL/GenBank/DDBJ databases">
        <title>Unpublished Manusciprt.</title>
        <authorList>
            <person name="Saticioglu I.B."/>
            <person name="Ay H."/>
            <person name="Ajmi N."/>
            <person name="Altun S."/>
            <person name="Duman M."/>
        </authorList>
    </citation>
    <scope>NUCLEOTIDE SEQUENCE</scope>
    <source>
        <strain evidence="1 4">Fl-33</strain>
        <strain evidence="2">Fl-77</strain>
    </source>
</reference>
<comment type="caution">
    <text evidence="2">The sequence shown here is derived from an EMBL/GenBank/DDBJ whole genome shotgun (WGS) entry which is preliminary data.</text>
</comment>
<dbReference type="Proteomes" id="UP001270053">
    <property type="component" value="Unassembled WGS sequence"/>
</dbReference>